<protein>
    <submittedName>
        <fullName evidence="1">Uncharacterized protein</fullName>
    </submittedName>
</protein>
<reference evidence="1" key="1">
    <citation type="submission" date="2022-02" db="EMBL/GenBank/DDBJ databases">
        <title>Plant Genome Project.</title>
        <authorList>
            <person name="Zhang R.-G."/>
        </authorList>
    </citation>
    <scope>NUCLEOTIDE SEQUENCE</scope>
    <source>
        <strain evidence="1">AT1</strain>
    </source>
</reference>
<proteinExistence type="predicted"/>
<gene>
    <name evidence="1" type="ORF">RHMOL_Rhmol07G0120700</name>
</gene>
<sequence>MLSDVLHKLSSTISNQWTWWGNVNNEKDELTRAVLTISIVLLSIFFYLWTFLKSRNQISAPLPPGPCGLPIVGYLPFLDTNLHQQFAELAHQYGPIYQLWFGKKLCVMLSSPSLAKEVTRDLDTVFANRDPHIAALAATYGGFDIAFAPYGPYWRTMRKVFVREMLSNTSLEDTYSLRRGEVKKTIRELHSKIGTAVEISKITFLTEFNLVMSMLWGDTVDSKRADSVGTEFRAVISKIVELIAKPNMSDFFPILARFDVQGVEREMKRLVQGVDRIFDPLLESRTRMSRGEGGQENGMKSKGKKDFIQILLELKEREDAAIPITLQQIKALLLDIVTAGTDTTATMVEWVMAELLHKPELPQKTQFLSSLTMISNVLHKILSTISNQWTWWWDVIDEKDELARAVLTISTVLLSMFFYLWTFLKSRNQISAPMPPGPCGLPIVGYLPFLGTNLHHQFAELANQYGPIYKLWFGKKMCVVLSSPSLAKEVVRDLDTVFANRDPPIAVLACTYGGIDIAWAPYGPYWRTMRKVFVREMLSNTSLEDTCSLRRDEVKKTIRDLHSKIGTAVEISEITFLTEFNVVMSMLWGGTVDSQRADSVGTEFRAVTSKIIELAAKPNVSDFFPILARFDVQGVEREMKRLLQWVDLIFDPLLESGMSRREGGQENGMKSKGKKDFIQILLELKEREDAAIPITLQQIKAMLMDIVVGGTDTAATTVEWVMAELLHKPEVMKKVQEELSDIVGLNNVVEESHMPKLHYLDAVLKETFRLHPALPLLVPKRPNQSSIVGGYTIPKDTRVFLNIWAIHRDPEAWDDPSEFKPERFLSDAREWDYNGNNFQFLPFGSGRRICAGLPLAEKMVMYVLASILHSFNWKVPEGEEIDLSEKFGIVMKKSKPLIAIPTQRLSSLKLYA</sequence>
<evidence type="ECO:0000313" key="1">
    <source>
        <dbReference type="EMBL" id="KAI8546475.1"/>
    </source>
</evidence>
<evidence type="ECO:0000313" key="2">
    <source>
        <dbReference type="Proteomes" id="UP001062846"/>
    </source>
</evidence>
<name>A0ACC0MZZ1_RHOML</name>
<organism evidence="1 2">
    <name type="scientific">Rhododendron molle</name>
    <name type="common">Chinese azalea</name>
    <name type="synonym">Azalea mollis</name>
    <dbReference type="NCBI Taxonomy" id="49168"/>
    <lineage>
        <taxon>Eukaryota</taxon>
        <taxon>Viridiplantae</taxon>
        <taxon>Streptophyta</taxon>
        <taxon>Embryophyta</taxon>
        <taxon>Tracheophyta</taxon>
        <taxon>Spermatophyta</taxon>
        <taxon>Magnoliopsida</taxon>
        <taxon>eudicotyledons</taxon>
        <taxon>Gunneridae</taxon>
        <taxon>Pentapetalae</taxon>
        <taxon>asterids</taxon>
        <taxon>Ericales</taxon>
        <taxon>Ericaceae</taxon>
        <taxon>Ericoideae</taxon>
        <taxon>Rhodoreae</taxon>
        <taxon>Rhododendron</taxon>
    </lineage>
</organism>
<accession>A0ACC0MZZ1</accession>
<keyword evidence="2" id="KW-1185">Reference proteome</keyword>
<comment type="caution">
    <text evidence="1">The sequence shown here is derived from an EMBL/GenBank/DDBJ whole genome shotgun (WGS) entry which is preliminary data.</text>
</comment>
<dbReference type="EMBL" id="CM046394">
    <property type="protein sequence ID" value="KAI8546475.1"/>
    <property type="molecule type" value="Genomic_DNA"/>
</dbReference>
<dbReference type="Proteomes" id="UP001062846">
    <property type="component" value="Chromosome 7"/>
</dbReference>